<comment type="caution">
    <text evidence="2">The sequence shown here is derived from an EMBL/GenBank/DDBJ whole genome shotgun (WGS) entry which is preliminary data.</text>
</comment>
<organism evidence="2 3">
    <name type="scientific">Dichotomicrobium thermohalophilum</name>
    <dbReference type="NCBI Taxonomy" id="933063"/>
    <lineage>
        <taxon>Bacteria</taxon>
        <taxon>Pseudomonadati</taxon>
        <taxon>Pseudomonadota</taxon>
        <taxon>Alphaproteobacteria</taxon>
        <taxon>Hyphomicrobiales</taxon>
        <taxon>Hyphomicrobiaceae</taxon>
        <taxon>Dichotomicrobium</taxon>
    </lineage>
</organism>
<evidence type="ECO:0000313" key="2">
    <source>
        <dbReference type="EMBL" id="RIA47781.1"/>
    </source>
</evidence>
<sequence length="65" mass="6820">MKQRAKFTNKVATAKFALALTATAAGAQSDKAKTNEALSAARPNFATTWGPREGLAVPRGLMLSN</sequence>
<evidence type="ECO:0000313" key="3">
    <source>
        <dbReference type="Proteomes" id="UP000266273"/>
    </source>
</evidence>
<keyword evidence="1" id="KW-0732">Signal</keyword>
<feature type="signal peptide" evidence="1">
    <location>
        <begin position="1"/>
        <end position="27"/>
    </location>
</feature>
<dbReference type="EMBL" id="QXDF01000002">
    <property type="protein sequence ID" value="RIA47781.1"/>
    <property type="molecule type" value="Genomic_DNA"/>
</dbReference>
<accession>A0A397PPU2</accession>
<gene>
    <name evidence="2" type="ORF">BXY53_2349</name>
</gene>
<feature type="chain" id="PRO_5017355751" evidence="1">
    <location>
        <begin position="28"/>
        <end position="65"/>
    </location>
</feature>
<evidence type="ECO:0000256" key="1">
    <source>
        <dbReference type="SAM" id="SignalP"/>
    </source>
</evidence>
<proteinExistence type="predicted"/>
<dbReference type="Proteomes" id="UP000266273">
    <property type="component" value="Unassembled WGS sequence"/>
</dbReference>
<name>A0A397PPU2_9HYPH</name>
<reference evidence="2 3" key="1">
    <citation type="submission" date="2018-08" db="EMBL/GenBank/DDBJ databases">
        <title>Genomic Encyclopedia of Archaeal and Bacterial Type Strains, Phase II (KMG-II): from individual species to whole genera.</title>
        <authorList>
            <person name="Goeker M."/>
        </authorList>
    </citation>
    <scope>NUCLEOTIDE SEQUENCE [LARGE SCALE GENOMIC DNA]</scope>
    <source>
        <strain evidence="2 3">DSM 5002</strain>
    </source>
</reference>
<protein>
    <submittedName>
        <fullName evidence="2">Uncharacterized protein</fullName>
    </submittedName>
</protein>
<keyword evidence="3" id="KW-1185">Reference proteome</keyword>
<dbReference type="AlphaFoldDB" id="A0A397PPU2"/>